<sequence>MSVRLGAIDRIKHCKEKFLYYNEYHYIALQTITDDDKTITDDE</sequence>
<reference evidence="3" key="1">
    <citation type="submission" date="2017-02" db="UniProtKB">
        <authorList>
            <consortium name="WormBaseParasite"/>
        </authorList>
    </citation>
    <scope>IDENTIFICATION</scope>
</reference>
<accession>A0A0R3Q364</accession>
<protein>
    <submittedName>
        <fullName evidence="3">Ubiquitinyl hydrolase 1</fullName>
    </submittedName>
</protein>
<keyword evidence="2" id="KW-1185">Reference proteome</keyword>
<dbReference type="AlphaFoldDB" id="A0A0R3Q364"/>
<name>A0A0R3Q364_9BILA</name>
<dbReference type="WBParaSite" id="BTMF_0000072601-mRNA-1">
    <property type="protein sequence ID" value="BTMF_0000072601-mRNA-1"/>
    <property type="gene ID" value="BTMF_0000072601"/>
</dbReference>
<evidence type="ECO:0000313" key="3">
    <source>
        <dbReference type="WBParaSite" id="BTMF_0000072601-mRNA-1"/>
    </source>
</evidence>
<evidence type="ECO:0000313" key="2">
    <source>
        <dbReference type="Proteomes" id="UP000280834"/>
    </source>
</evidence>
<dbReference type="Proteomes" id="UP000280834">
    <property type="component" value="Unassembled WGS sequence"/>
</dbReference>
<organism evidence="3">
    <name type="scientific">Brugia timori</name>
    <dbReference type="NCBI Taxonomy" id="42155"/>
    <lineage>
        <taxon>Eukaryota</taxon>
        <taxon>Metazoa</taxon>
        <taxon>Ecdysozoa</taxon>
        <taxon>Nematoda</taxon>
        <taxon>Chromadorea</taxon>
        <taxon>Rhabditida</taxon>
        <taxon>Spirurina</taxon>
        <taxon>Spiruromorpha</taxon>
        <taxon>Filarioidea</taxon>
        <taxon>Onchocercidae</taxon>
        <taxon>Brugia</taxon>
    </lineage>
</organism>
<dbReference type="EMBL" id="UZAG01000031">
    <property type="protein sequence ID" value="VDO06731.1"/>
    <property type="molecule type" value="Genomic_DNA"/>
</dbReference>
<gene>
    <name evidence="1" type="ORF">BTMF_LOCUS96</name>
</gene>
<proteinExistence type="predicted"/>
<reference evidence="1 2" key="2">
    <citation type="submission" date="2018-11" db="EMBL/GenBank/DDBJ databases">
        <authorList>
            <consortium name="Pathogen Informatics"/>
        </authorList>
    </citation>
    <scope>NUCLEOTIDE SEQUENCE [LARGE SCALE GENOMIC DNA]</scope>
</reference>
<evidence type="ECO:0000313" key="1">
    <source>
        <dbReference type="EMBL" id="VDO06731.1"/>
    </source>
</evidence>